<feature type="region of interest" description="Disordered" evidence="1">
    <location>
        <begin position="67"/>
        <end position="97"/>
    </location>
</feature>
<proteinExistence type="predicted"/>
<feature type="compositionally biased region" description="Basic and acidic residues" evidence="1">
    <location>
        <begin position="88"/>
        <end position="97"/>
    </location>
</feature>
<evidence type="ECO:0000256" key="1">
    <source>
        <dbReference type="SAM" id="MobiDB-lite"/>
    </source>
</evidence>
<dbReference type="Proteomes" id="UP000887563">
    <property type="component" value="Unplaced"/>
</dbReference>
<dbReference type="WBParaSite" id="Minc3s00749g16854">
    <property type="protein sequence ID" value="Minc3s00749g16854"/>
    <property type="gene ID" value="Minc3s00749g16854"/>
</dbReference>
<protein>
    <submittedName>
        <fullName evidence="3">Uncharacterized protein</fullName>
    </submittedName>
</protein>
<accession>A0A914LRZ7</accession>
<evidence type="ECO:0000313" key="2">
    <source>
        <dbReference type="Proteomes" id="UP000887563"/>
    </source>
</evidence>
<sequence length="97" mass="11024">MLGRRNPPIEHGGPQRGQERLTIVARDRNAEENDEGVINLQGVNQNRHGNEQEGLQGGMERLTIRARDRDAEDTEGGVITLQGINRNRHQDNHHEHH</sequence>
<organism evidence="2 3">
    <name type="scientific">Meloidogyne incognita</name>
    <name type="common">Southern root-knot nematode worm</name>
    <name type="synonym">Oxyuris incognita</name>
    <dbReference type="NCBI Taxonomy" id="6306"/>
    <lineage>
        <taxon>Eukaryota</taxon>
        <taxon>Metazoa</taxon>
        <taxon>Ecdysozoa</taxon>
        <taxon>Nematoda</taxon>
        <taxon>Chromadorea</taxon>
        <taxon>Rhabditida</taxon>
        <taxon>Tylenchina</taxon>
        <taxon>Tylenchomorpha</taxon>
        <taxon>Tylenchoidea</taxon>
        <taxon>Meloidogynidae</taxon>
        <taxon>Meloidogyninae</taxon>
        <taxon>Meloidogyne</taxon>
        <taxon>Meloidogyne incognita group</taxon>
    </lineage>
</organism>
<name>A0A914LRZ7_MELIC</name>
<feature type="region of interest" description="Disordered" evidence="1">
    <location>
        <begin position="1"/>
        <end position="20"/>
    </location>
</feature>
<reference evidence="3" key="1">
    <citation type="submission" date="2022-11" db="UniProtKB">
        <authorList>
            <consortium name="WormBaseParasite"/>
        </authorList>
    </citation>
    <scope>IDENTIFICATION</scope>
</reference>
<dbReference type="AlphaFoldDB" id="A0A914LRZ7"/>
<evidence type="ECO:0000313" key="3">
    <source>
        <dbReference type="WBParaSite" id="Minc3s00749g16854"/>
    </source>
</evidence>
<keyword evidence="2" id="KW-1185">Reference proteome</keyword>